<gene>
    <name evidence="3" type="ORF">PPOP_3930</name>
</gene>
<protein>
    <recommendedName>
        <fullName evidence="2">Integrase catalytic domain-containing protein</fullName>
    </recommendedName>
</protein>
<organism evidence="3 4">
    <name type="scientific">Paenibacillus popilliae ATCC 14706</name>
    <dbReference type="NCBI Taxonomy" id="1212764"/>
    <lineage>
        <taxon>Bacteria</taxon>
        <taxon>Bacillati</taxon>
        <taxon>Bacillota</taxon>
        <taxon>Bacilli</taxon>
        <taxon>Bacillales</taxon>
        <taxon>Paenibacillaceae</taxon>
        <taxon>Paenibacillus</taxon>
    </lineage>
</organism>
<dbReference type="Proteomes" id="UP000029453">
    <property type="component" value="Unassembled WGS sequence"/>
</dbReference>
<feature type="non-terminal residue" evidence="3">
    <location>
        <position position="172"/>
    </location>
</feature>
<reference evidence="3 4" key="1">
    <citation type="submission" date="2012-10" db="EMBL/GenBank/DDBJ databases">
        <title>Draft Genome Sequence of Paenibacillus popilliae ATCC 14706T.</title>
        <authorList>
            <person name="Iiyama K."/>
            <person name="Mori K."/>
            <person name="Mon H."/>
            <person name="Chieda Y."/>
            <person name="Lee J.M."/>
            <person name="Kusakabe T."/>
            <person name="Tashiro K."/>
            <person name="Asano S."/>
            <person name="Yasunaga-Aoki C."/>
            <person name="Shimizu S."/>
        </authorList>
    </citation>
    <scope>NUCLEOTIDE SEQUENCE [LARGE SCALE GENOMIC DNA]</scope>
    <source>
        <strain evidence="3 4">ATCC 14706</strain>
    </source>
</reference>
<dbReference type="GO" id="GO:0015074">
    <property type="term" value="P:DNA integration"/>
    <property type="evidence" value="ECO:0007669"/>
    <property type="project" value="InterPro"/>
</dbReference>
<dbReference type="PROSITE" id="PS50994">
    <property type="entry name" value="INTEGRASE"/>
    <property type="match status" value="1"/>
</dbReference>
<dbReference type="InterPro" id="IPR001584">
    <property type="entry name" value="Integrase_cat-core"/>
</dbReference>
<proteinExistence type="predicted"/>
<dbReference type="AlphaFoldDB" id="M9M5U6"/>
<feature type="domain" description="Integrase catalytic" evidence="2">
    <location>
        <begin position="1"/>
        <end position="82"/>
    </location>
</feature>
<feature type="region of interest" description="Disordered" evidence="1">
    <location>
        <begin position="144"/>
        <end position="172"/>
    </location>
</feature>
<keyword evidence="4" id="KW-1185">Reference proteome</keyword>
<evidence type="ECO:0000313" key="3">
    <source>
        <dbReference type="EMBL" id="GAC44524.1"/>
    </source>
</evidence>
<accession>M9M5U6</accession>
<comment type="caution">
    <text evidence="3">The sequence shown here is derived from an EMBL/GenBank/DDBJ whole genome shotgun (WGS) entry which is preliminary data.</text>
</comment>
<feature type="non-terminal residue" evidence="3">
    <location>
        <position position="1"/>
    </location>
</feature>
<name>M9M5U6_PAEPP</name>
<evidence type="ECO:0000256" key="1">
    <source>
        <dbReference type="SAM" id="MobiDB-lite"/>
    </source>
</evidence>
<dbReference type="EMBL" id="BALG01000565">
    <property type="protein sequence ID" value="GAC44524.1"/>
    <property type="molecule type" value="Genomic_DNA"/>
</dbReference>
<evidence type="ECO:0000313" key="4">
    <source>
        <dbReference type="Proteomes" id="UP000029453"/>
    </source>
</evidence>
<evidence type="ECO:0000259" key="2">
    <source>
        <dbReference type="PROSITE" id="PS50994"/>
    </source>
</evidence>
<sequence>MADLNIEHIKAVTPQAKGRIERLWLTLQDRLVIELRLLGITTMEAANEVLPRLIQNHNIQFAVAPRSDETAYMPLRNDVNLDHVFTIREFRILGQGNTLSYGGVIYTLEESLPQRLDAKTVVEVRQTLTGQVFIWHRQQAHLLKKTERMKSQQKKKTSSAPQRKPANEHPWK</sequence>